<dbReference type="EMBL" id="LATX01002231">
    <property type="protein sequence ID" value="KTB32401.1"/>
    <property type="molecule type" value="Genomic_DNA"/>
</dbReference>
<evidence type="ECO:0000313" key="1">
    <source>
        <dbReference type="EMBL" id="KTB32401.1"/>
    </source>
</evidence>
<sequence>MSVAERVPNELWDEILTYDSKLTGLIVSRLSRRFRAIGTRALYRDILLDNIRSIVLCFKTLSRNDKAAKAVHSLKSSFPVGLHPKIANQLHAFFRLHARALSSLPNLRCLGVLQAHFEDHTYGEFVDFIWDSCCFPQLWEFQAHVPITRKLVEFLHRHKDILRIIGLIPMGTQSVYPDASLGFPLLHTLHCAPDVATWFLPSSRLPQLQAMYLSCCDFHEDDVYPDAIALLKECWALNEWAKILHISRERLDIDVIRHIAAVFAPIKLSAFHVHIILIDDEPLRVTGDQIMEVARHVSQLGQFLAEFHWTVDAPPTDPITAVEDLDTEYAAVSLIGQGCPSLQYCRFPNAYLWHRVSGNIWIPGDCHNLDKNFKAFRWTFEQLHERKYPALSELYQYMEAYLSEYLRFAVGQFRAAEEYEDSARKRVTMDFMQIAQFLNMWFYLEVARHIPSPVFIEAFMETYDQSIYH</sequence>
<evidence type="ECO:0008006" key="3">
    <source>
        <dbReference type="Google" id="ProtNLM"/>
    </source>
</evidence>
<dbReference type="Proteomes" id="UP000054988">
    <property type="component" value="Unassembled WGS sequence"/>
</dbReference>
<gene>
    <name evidence="1" type="ORF">WG66_15013</name>
</gene>
<name>A0A0W0F810_MONRR</name>
<evidence type="ECO:0000313" key="2">
    <source>
        <dbReference type="Proteomes" id="UP000054988"/>
    </source>
</evidence>
<dbReference type="eggNOG" id="ENOG502SYPY">
    <property type="taxonomic scope" value="Eukaryota"/>
</dbReference>
<accession>A0A0W0F810</accession>
<comment type="caution">
    <text evidence="1">The sequence shown here is derived from an EMBL/GenBank/DDBJ whole genome shotgun (WGS) entry which is preliminary data.</text>
</comment>
<protein>
    <recommendedName>
        <fullName evidence="3">F-box domain-containing protein</fullName>
    </recommendedName>
</protein>
<dbReference type="AlphaFoldDB" id="A0A0W0F810"/>
<reference evidence="1 2" key="1">
    <citation type="submission" date="2015-12" db="EMBL/GenBank/DDBJ databases">
        <title>Draft genome sequence of Moniliophthora roreri, the causal agent of frosty pod rot of cacao.</title>
        <authorList>
            <person name="Aime M.C."/>
            <person name="Diaz-Valderrama J.R."/>
            <person name="Kijpornyongpan T."/>
            <person name="Phillips-Mora W."/>
        </authorList>
    </citation>
    <scope>NUCLEOTIDE SEQUENCE [LARGE SCALE GENOMIC DNA]</scope>
    <source>
        <strain evidence="1 2">MCA 2952</strain>
    </source>
</reference>
<proteinExistence type="predicted"/>
<organism evidence="1 2">
    <name type="scientific">Moniliophthora roreri</name>
    <name type="common">Frosty pod rot fungus</name>
    <name type="synonym">Monilia roreri</name>
    <dbReference type="NCBI Taxonomy" id="221103"/>
    <lineage>
        <taxon>Eukaryota</taxon>
        <taxon>Fungi</taxon>
        <taxon>Dikarya</taxon>
        <taxon>Basidiomycota</taxon>
        <taxon>Agaricomycotina</taxon>
        <taxon>Agaricomycetes</taxon>
        <taxon>Agaricomycetidae</taxon>
        <taxon>Agaricales</taxon>
        <taxon>Marasmiineae</taxon>
        <taxon>Marasmiaceae</taxon>
        <taxon>Moniliophthora</taxon>
    </lineage>
</organism>